<keyword evidence="1" id="KW-1133">Transmembrane helix</keyword>
<dbReference type="STRING" id="882082.SaccyDRAFT_0687"/>
<evidence type="ECO:0000313" key="4">
    <source>
        <dbReference type="Proteomes" id="UP000002791"/>
    </source>
</evidence>
<dbReference type="EMBL" id="CM001440">
    <property type="protein sequence ID" value="EHR59611.1"/>
    <property type="molecule type" value="Genomic_DNA"/>
</dbReference>
<organism evidence="3 4">
    <name type="scientific">Saccharomonospora cyanea NA-134</name>
    <dbReference type="NCBI Taxonomy" id="882082"/>
    <lineage>
        <taxon>Bacteria</taxon>
        <taxon>Bacillati</taxon>
        <taxon>Actinomycetota</taxon>
        <taxon>Actinomycetes</taxon>
        <taxon>Pseudonocardiales</taxon>
        <taxon>Pseudonocardiaceae</taxon>
        <taxon>Saccharomonospora</taxon>
    </lineage>
</organism>
<dbReference type="InterPro" id="IPR012551">
    <property type="entry name" value="DUF1707_SHOCT-like"/>
</dbReference>
<dbReference type="eggNOG" id="COG2314">
    <property type="taxonomic scope" value="Bacteria"/>
</dbReference>
<dbReference type="Proteomes" id="UP000002791">
    <property type="component" value="Chromosome"/>
</dbReference>
<protein>
    <recommendedName>
        <fullName evidence="2">DUF1707 domain-containing protein</fullName>
    </recommendedName>
</protein>
<dbReference type="Pfam" id="PF08044">
    <property type="entry name" value="DUF1707"/>
    <property type="match status" value="1"/>
</dbReference>
<proteinExistence type="predicted"/>
<keyword evidence="1" id="KW-0472">Membrane</keyword>
<evidence type="ECO:0000256" key="1">
    <source>
        <dbReference type="SAM" id="Phobius"/>
    </source>
</evidence>
<name>H5XI05_9PSEU</name>
<sequence length="143" mass="15267">MSSATYHRVVAVDRPNFRLSDAERAEALDVLAEHVRTGRLDIVEYDERSTAVSAARTRSDLAPVFSDLPDPRPAVLGPAPSTEAVPAAVPPLTLGRRVAAMAVPAAAVLAIVLFFTVGRVGIFVFVLPIVVALLVGSLTRQRR</sequence>
<reference evidence="3 4" key="1">
    <citation type="submission" date="2011-11" db="EMBL/GenBank/DDBJ databases">
        <title>The Noncontiguous Finished sequence of Saccharomonospora cyanea NA-134.</title>
        <authorList>
            <consortium name="US DOE Joint Genome Institute"/>
            <person name="Lucas S."/>
            <person name="Han J."/>
            <person name="Lapidus A."/>
            <person name="Cheng J.-F."/>
            <person name="Goodwin L."/>
            <person name="Pitluck S."/>
            <person name="Peters L."/>
            <person name="Ovchinnikova G."/>
            <person name="Lu M."/>
            <person name="Detter J.C."/>
            <person name="Han C."/>
            <person name="Tapia R."/>
            <person name="Land M."/>
            <person name="Hauser L."/>
            <person name="Kyrpides N."/>
            <person name="Ivanova N."/>
            <person name="Pagani I."/>
            <person name="Brambilla E.-M."/>
            <person name="Klenk H.-P."/>
            <person name="Woyke T."/>
        </authorList>
    </citation>
    <scope>NUCLEOTIDE SEQUENCE [LARGE SCALE GENOMIC DNA]</scope>
    <source>
        <strain evidence="3 4">NA-134</strain>
    </source>
</reference>
<keyword evidence="4" id="KW-1185">Reference proteome</keyword>
<dbReference type="AlphaFoldDB" id="H5XI05"/>
<feature type="transmembrane region" description="Helical" evidence="1">
    <location>
        <begin position="98"/>
        <end position="116"/>
    </location>
</feature>
<keyword evidence="1" id="KW-0812">Transmembrane</keyword>
<evidence type="ECO:0000259" key="2">
    <source>
        <dbReference type="Pfam" id="PF08044"/>
    </source>
</evidence>
<dbReference type="HOGENOM" id="CLU_102484_5_0_11"/>
<feature type="transmembrane region" description="Helical" evidence="1">
    <location>
        <begin position="122"/>
        <end position="139"/>
    </location>
</feature>
<feature type="domain" description="DUF1707" evidence="2">
    <location>
        <begin position="18"/>
        <end position="69"/>
    </location>
</feature>
<accession>H5XI05</accession>
<gene>
    <name evidence="3" type="ORF">SaccyDRAFT_0687</name>
</gene>
<evidence type="ECO:0000313" key="3">
    <source>
        <dbReference type="EMBL" id="EHR59611.1"/>
    </source>
</evidence>